<dbReference type="Pfam" id="PF13072">
    <property type="entry name" value="MciZ"/>
    <property type="match status" value="1"/>
</dbReference>
<organism evidence="1 2">
    <name type="scientific">Polycladomyces subterraneus</name>
    <dbReference type="NCBI Taxonomy" id="1016997"/>
    <lineage>
        <taxon>Bacteria</taxon>
        <taxon>Bacillati</taxon>
        <taxon>Bacillota</taxon>
        <taxon>Bacilli</taxon>
        <taxon>Bacillales</taxon>
        <taxon>Thermoactinomycetaceae</taxon>
        <taxon>Polycladomyces</taxon>
    </lineage>
</organism>
<dbReference type="EMBL" id="JANRHH010000036">
    <property type="protein sequence ID" value="MDN4594117.1"/>
    <property type="molecule type" value="Genomic_DNA"/>
</dbReference>
<accession>A0ABT8IMZ6</accession>
<proteinExistence type="predicted"/>
<protein>
    <submittedName>
        <fullName evidence="1">Uncharacterized protein</fullName>
    </submittedName>
</protein>
<name>A0ABT8IMZ6_9BACL</name>
<keyword evidence="2" id="KW-1185">Reference proteome</keyword>
<gene>
    <name evidence="1" type="ORF">NWF35_09400</name>
</gene>
<evidence type="ECO:0000313" key="2">
    <source>
        <dbReference type="Proteomes" id="UP001174196"/>
    </source>
</evidence>
<comment type="caution">
    <text evidence="1">The sequence shown here is derived from an EMBL/GenBank/DDBJ whole genome shotgun (WGS) entry which is preliminary data.</text>
</comment>
<sequence>MKMAWHTDGFYLAGKAKEIRAFLALAASASPSNLRRWLWKQQNRPSFFVCEQGYLIGVNKKETRSTPSGKT</sequence>
<evidence type="ECO:0000313" key="1">
    <source>
        <dbReference type="EMBL" id="MDN4594117.1"/>
    </source>
</evidence>
<reference evidence="1" key="1">
    <citation type="submission" date="2022-08" db="EMBL/GenBank/DDBJ databases">
        <title>Polycladomyces zharkentsis sp. nov., a novel thermophilic CMC and starch-degrading bacterium isolated from a geothermal spring in Kazakhstan.</title>
        <authorList>
            <person name="Mashzhan A."/>
            <person name="Kistaubaeva A."/>
            <person name="Javier-Lopez R."/>
            <person name="Birkeland N.-K."/>
        </authorList>
    </citation>
    <scope>NUCLEOTIDE SEQUENCE</scope>
    <source>
        <strain evidence="1">KSR 13</strain>
    </source>
</reference>
<dbReference type="Proteomes" id="UP001174196">
    <property type="component" value="Unassembled WGS sequence"/>
</dbReference>
<dbReference type="InterPro" id="IPR025177">
    <property type="entry name" value="MciZ"/>
</dbReference>
<dbReference type="RefSeq" id="WP_301238799.1">
    <property type="nucleotide sequence ID" value="NZ_JANRHH010000036.1"/>
</dbReference>